<sequence length="83" mass="9658">MKVHYDKDEDILMIVLSNKKIDDSYETKEGNIVSVAQDREPVMIDIFRASKFLKDLGKAIPRKVQKELWSSQSSIVVAHRIRR</sequence>
<accession>A0A0G0WPX6</accession>
<evidence type="ECO:0000313" key="2">
    <source>
        <dbReference type="Proteomes" id="UP000034753"/>
    </source>
</evidence>
<dbReference type="AlphaFoldDB" id="A0A0G0WPX6"/>
<dbReference type="EMBL" id="LCBN01000007">
    <property type="protein sequence ID" value="KKS14122.1"/>
    <property type="molecule type" value="Genomic_DNA"/>
</dbReference>
<reference evidence="1 2" key="1">
    <citation type="journal article" date="2015" name="Nature">
        <title>rRNA introns, odd ribosomes, and small enigmatic genomes across a large radiation of phyla.</title>
        <authorList>
            <person name="Brown C.T."/>
            <person name="Hug L.A."/>
            <person name="Thomas B.C."/>
            <person name="Sharon I."/>
            <person name="Castelle C.J."/>
            <person name="Singh A."/>
            <person name="Wilkins M.J."/>
            <person name="Williams K.H."/>
            <person name="Banfield J.F."/>
        </authorList>
    </citation>
    <scope>NUCLEOTIDE SEQUENCE [LARGE SCALE GENOMIC DNA]</scope>
</reference>
<dbReference type="Proteomes" id="UP000034753">
    <property type="component" value="Unassembled WGS sequence"/>
</dbReference>
<evidence type="ECO:0008006" key="3">
    <source>
        <dbReference type="Google" id="ProtNLM"/>
    </source>
</evidence>
<dbReference type="Pfam" id="PF10049">
    <property type="entry name" value="DUF2283"/>
    <property type="match status" value="1"/>
</dbReference>
<organism evidence="1 2">
    <name type="scientific">Candidatus Daviesbacteria bacterium GW2011_GWB1_41_5</name>
    <dbReference type="NCBI Taxonomy" id="1618429"/>
    <lineage>
        <taxon>Bacteria</taxon>
        <taxon>Candidatus Daviesiibacteriota</taxon>
    </lineage>
</organism>
<comment type="caution">
    <text evidence="1">The sequence shown here is derived from an EMBL/GenBank/DDBJ whole genome shotgun (WGS) entry which is preliminary data.</text>
</comment>
<evidence type="ECO:0000313" key="1">
    <source>
        <dbReference type="EMBL" id="KKS14122.1"/>
    </source>
</evidence>
<gene>
    <name evidence="1" type="ORF">UU67_C0007G0003</name>
</gene>
<dbReference type="InterPro" id="IPR019270">
    <property type="entry name" value="DUF2283"/>
</dbReference>
<protein>
    <recommendedName>
        <fullName evidence="3">DUF2283 domain-containing protein</fullName>
    </recommendedName>
</protein>
<proteinExistence type="predicted"/>
<name>A0A0G0WPX6_9BACT</name>